<evidence type="ECO:0008006" key="4">
    <source>
        <dbReference type="Google" id="ProtNLM"/>
    </source>
</evidence>
<comment type="caution">
    <text evidence="2">The sequence shown here is derived from an EMBL/GenBank/DDBJ whole genome shotgun (WGS) entry which is preliminary data.</text>
</comment>
<keyword evidence="1" id="KW-0812">Transmembrane</keyword>
<protein>
    <recommendedName>
        <fullName evidence="4">Transmembrane protein</fullName>
    </recommendedName>
</protein>
<feature type="transmembrane region" description="Helical" evidence="1">
    <location>
        <begin position="26"/>
        <end position="50"/>
    </location>
</feature>
<dbReference type="EMBL" id="JBBPDW010000002">
    <property type="protein sequence ID" value="KAK7555570.1"/>
    <property type="molecule type" value="Genomic_DNA"/>
</dbReference>
<gene>
    <name evidence="2" type="ORF">IWX46DRAFT_132151</name>
</gene>
<proteinExistence type="predicted"/>
<reference evidence="2 3" key="1">
    <citation type="submission" date="2024-04" db="EMBL/GenBank/DDBJ databases">
        <title>Phyllosticta paracitricarpa is synonymous to the EU quarantine fungus P. citricarpa based on phylogenomic analyses.</title>
        <authorList>
            <consortium name="Lawrence Berkeley National Laboratory"/>
            <person name="Van Ingen-Buijs V.A."/>
            <person name="Van Westerhoven A.C."/>
            <person name="Haridas S."/>
            <person name="Skiadas P."/>
            <person name="Martin F."/>
            <person name="Groenewald J.Z."/>
            <person name="Crous P.W."/>
            <person name="Seidl M.F."/>
        </authorList>
    </citation>
    <scope>NUCLEOTIDE SEQUENCE [LARGE SCALE GENOMIC DNA]</scope>
    <source>
        <strain evidence="2 3">CBS 122670</strain>
    </source>
</reference>
<evidence type="ECO:0000313" key="3">
    <source>
        <dbReference type="Proteomes" id="UP001365128"/>
    </source>
</evidence>
<keyword evidence="3" id="KW-1185">Reference proteome</keyword>
<name>A0ABR1MPF0_9PEZI</name>
<evidence type="ECO:0000313" key="2">
    <source>
        <dbReference type="EMBL" id="KAK7555570.1"/>
    </source>
</evidence>
<dbReference type="Proteomes" id="UP001365128">
    <property type="component" value="Unassembled WGS sequence"/>
</dbReference>
<keyword evidence="1" id="KW-1133">Transmembrane helix</keyword>
<keyword evidence="1" id="KW-0472">Membrane</keyword>
<evidence type="ECO:0000256" key="1">
    <source>
        <dbReference type="SAM" id="Phobius"/>
    </source>
</evidence>
<accession>A0ABR1MPF0</accession>
<feature type="transmembrane region" description="Helical" evidence="1">
    <location>
        <begin position="117"/>
        <end position="137"/>
    </location>
</feature>
<organism evidence="2 3">
    <name type="scientific">Phyllosticta citricarpa</name>
    <dbReference type="NCBI Taxonomy" id="55181"/>
    <lineage>
        <taxon>Eukaryota</taxon>
        <taxon>Fungi</taxon>
        <taxon>Dikarya</taxon>
        <taxon>Ascomycota</taxon>
        <taxon>Pezizomycotina</taxon>
        <taxon>Dothideomycetes</taxon>
        <taxon>Dothideomycetes incertae sedis</taxon>
        <taxon>Botryosphaeriales</taxon>
        <taxon>Phyllostictaceae</taxon>
        <taxon>Phyllosticta</taxon>
    </lineage>
</organism>
<sequence length="149" mass="16792">MCMASQVQPSLPSFLRYSLFRLLPRFHAVGLALSTFWSNCFLRISLWLGLFSDVFSQNLRHSVSGGYGRMGNFGGAGCDEGAGGRWVGHARDGWMGWTDGRMGIFPSFFSFSPLIPLPWMLLTLLILFISLFLFTNARPKLREPHKRAL</sequence>